<feature type="signal peptide" evidence="4">
    <location>
        <begin position="1"/>
        <end position="18"/>
    </location>
</feature>
<dbReference type="GO" id="GO:0016787">
    <property type="term" value="F:hydrolase activity"/>
    <property type="evidence" value="ECO:0007669"/>
    <property type="project" value="InterPro"/>
</dbReference>
<dbReference type="GO" id="GO:0005829">
    <property type="term" value="C:cytosol"/>
    <property type="evidence" value="ECO:0007669"/>
    <property type="project" value="TreeGrafter"/>
</dbReference>
<dbReference type="EMBL" id="JARKIB010000002">
    <property type="protein sequence ID" value="KAJ7784508.1"/>
    <property type="molecule type" value="Genomic_DNA"/>
</dbReference>
<dbReference type="PANTHER" id="PTHR21240">
    <property type="entry name" value="2-AMINO-3-CARBOXYLMUCONATE-6-SEMIALDEHYDE DECARBOXYLASE"/>
    <property type="match status" value="1"/>
</dbReference>
<proteinExistence type="inferred from homology"/>
<keyword evidence="7" id="KW-1185">Reference proteome</keyword>
<feature type="chain" id="PRO_5042156761" description="Amidohydrolase-related domain-containing protein" evidence="4">
    <location>
        <begin position="19"/>
        <end position="284"/>
    </location>
</feature>
<dbReference type="Gene3D" id="3.20.20.140">
    <property type="entry name" value="Metal-dependent hydrolases"/>
    <property type="match status" value="1"/>
</dbReference>
<dbReference type="InterPro" id="IPR006680">
    <property type="entry name" value="Amidohydro-rel"/>
</dbReference>
<dbReference type="GO" id="GO:0019748">
    <property type="term" value="P:secondary metabolic process"/>
    <property type="evidence" value="ECO:0007669"/>
    <property type="project" value="TreeGrafter"/>
</dbReference>
<dbReference type="InterPro" id="IPR032466">
    <property type="entry name" value="Metal_Hydrolase"/>
</dbReference>
<keyword evidence="4" id="KW-0732">Signal</keyword>
<dbReference type="SUPFAM" id="SSF51556">
    <property type="entry name" value="Metallo-dependent hydrolases"/>
    <property type="match status" value="1"/>
</dbReference>
<dbReference type="GO" id="GO:0016831">
    <property type="term" value="F:carboxy-lyase activity"/>
    <property type="evidence" value="ECO:0007669"/>
    <property type="project" value="UniProtKB-KW"/>
</dbReference>
<protein>
    <recommendedName>
        <fullName evidence="5">Amidohydrolase-related domain-containing protein</fullName>
    </recommendedName>
</protein>
<dbReference type="Proteomes" id="UP001215598">
    <property type="component" value="Unassembled WGS sequence"/>
</dbReference>
<reference evidence="6" key="1">
    <citation type="submission" date="2023-03" db="EMBL/GenBank/DDBJ databases">
        <title>Massive genome expansion in bonnet fungi (Mycena s.s.) driven by repeated elements and novel gene families across ecological guilds.</title>
        <authorList>
            <consortium name="Lawrence Berkeley National Laboratory"/>
            <person name="Harder C.B."/>
            <person name="Miyauchi S."/>
            <person name="Viragh M."/>
            <person name="Kuo A."/>
            <person name="Thoen E."/>
            <person name="Andreopoulos B."/>
            <person name="Lu D."/>
            <person name="Skrede I."/>
            <person name="Drula E."/>
            <person name="Henrissat B."/>
            <person name="Morin E."/>
            <person name="Kohler A."/>
            <person name="Barry K."/>
            <person name="LaButti K."/>
            <person name="Morin E."/>
            <person name="Salamov A."/>
            <person name="Lipzen A."/>
            <person name="Mereny Z."/>
            <person name="Hegedus B."/>
            <person name="Baldrian P."/>
            <person name="Stursova M."/>
            <person name="Weitz H."/>
            <person name="Taylor A."/>
            <person name="Grigoriev I.V."/>
            <person name="Nagy L.G."/>
            <person name="Martin F."/>
            <person name="Kauserud H."/>
        </authorList>
    </citation>
    <scope>NUCLEOTIDE SEQUENCE</scope>
    <source>
        <strain evidence="6">CBHHK182m</strain>
    </source>
</reference>
<evidence type="ECO:0000313" key="6">
    <source>
        <dbReference type="EMBL" id="KAJ7784508.1"/>
    </source>
</evidence>
<comment type="caution">
    <text evidence="6">The sequence shown here is derived from an EMBL/GenBank/DDBJ whole genome shotgun (WGS) entry which is preliminary data.</text>
</comment>
<keyword evidence="2 3" id="KW-0456">Lyase</keyword>
<comment type="similarity">
    <text evidence="3">Belongs to the metallo-dependent hydrolases superfamily.</text>
</comment>
<gene>
    <name evidence="6" type="ORF">B0H16DRAFT_1784056</name>
</gene>
<accession>A0AAD7KFD9</accession>
<dbReference type="PANTHER" id="PTHR21240:SF32">
    <property type="entry name" value="AMIDOHYDROLASE-RELATED DOMAIN-CONTAINING PROTEIN"/>
    <property type="match status" value="1"/>
</dbReference>
<dbReference type="AlphaFoldDB" id="A0AAD7KFD9"/>
<evidence type="ECO:0000256" key="4">
    <source>
        <dbReference type="SAM" id="SignalP"/>
    </source>
</evidence>
<evidence type="ECO:0000259" key="5">
    <source>
        <dbReference type="Pfam" id="PF04909"/>
    </source>
</evidence>
<organism evidence="6 7">
    <name type="scientific">Mycena metata</name>
    <dbReference type="NCBI Taxonomy" id="1033252"/>
    <lineage>
        <taxon>Eukaryota</taxon>
        <taxon>Fungi</taxon>
        <taxon>Dikarya</taxon>
        <taxon>Basidiomycota</taxon>
        <taxon>Agaricomycotina</taxon>
        <taxon>Agaricomycetes</taxon>
        <taxon>Agaricomycetidae</taxon>
        <taxon>Agaricales</taxon>
        <taxon>Marasmiineae</taxon>
        <taxon>Mycenaceae</taxon>
        <taxon>Mycena</taxon>
    </lineage>
</organism>
<dbReference type="Pfam" id="PF04909">
    <property type="entry name" value="Amidohydro_2"/>
    <property type="match status" value="1"/>
</dbReference>
<evidence type="ECO:0000256" key="3">
    <source>
        <dbReference type="RuleBase" id="RU366045"/>
    </source>
</evidence>
<sequence>MHTRVSAFLLFAFQLAAAAQQQYLAQSDDAPAHLVPDDPIAQAVLSRALADGIDLPAYAFSGPALEEIVYWSHFNSSELPGSLVHSAEGVEAIDVHAHYAPKWYSNARQDSTEWHLQEHLELMANHSIAKSIFSVPNPNIFPGDKGATLAVARLLNENMAALSKALPDRFGFFATNPLPHVNASITEAQYALGSLGALGVALSSNHDGHYLGDRLFAPFFAAMDDHQSIIFLHPTEPLLEVNNTLIKANPTTHSPVLAEFYFETGDLSAASDDCSSDVGQPGQC</sequence>
<evidence type="ECO:0000256" key="2">
    <source>
        <dbReference type="ARBA" id="ARBA00023239"/>
    </source>
</evidence>
<feature type="domain" description="Amidohydrolase-related" evidence="5">
    <location>
        <begin position="93"/>
        <end position="258"/>
    </location>
</feature>
<name>A0AAD7KFD9_9AGAR</name>
<dbReference type="InterPro" id="IPR032465">
    <property type="entry name" value="ACMSD"/>
</dbReference>
<evidence type="ECO:0000256" key="1">
    <source>
        <dbReference type="ARBA" id="ARBA00022793"/>
    </source>
</evidence>
<keyword evidence="1 3" id="KW-0210">Decarboxylase</keyword>
<evidence type="ECO:0000313" key="7">
    <source>
        <dbReference type="Proteomes" id="UP001215598"/>
    </source>
</evidence>